<reference evidence="1 2" key="1">
    <citation type="submission" date="2018-05" db="EMBL/GenBank/DDBJ databases">
        <title>Mucilaginibacter hurinus sp. nov., isolated from briquette warehouse soil.</title>
        <authorList>
            <person name="Choi L."/>
        </authorList>
    </citation>
    <scope>NUCLEOTIDE SEQUENCE [LARGE SCALE GENOMIC DNA]</scope>
    <source>
        <strain evidence="1 2">ZR32</strain>
    </source>
</reference>
<dbReference type="RefSeq" id="WP_114003723.1">
    <property type="nucleotide sequence ID" value="NZ_QGDC01000001.1"/>
</dbReference>
<name>A0A367GVG7_9SPHI</name>
<comment type="caution">
    <text evidence="1">The sequence shown here is derived from an EMBL/GenBank/DDBJ whole genome shotgun (WGS) entry which is preliminary data.</text>
</comment>
<gene>
    <name evidence="1" type="ORF">DJ568_02935</name>
</gene>
<dbReference type="AlphaFoldDB" id="A0A367GVG7"/>
<dbReference type="Proteomes" id="UP000253209">
    <property type="component" value="Unassembled WGS sequence"/>
</dbReference>
<dbReference type="OrthoDB" id="746557at2"/>
<organism evidence="1 2">
    <name type="scientific">Mucilaginibacter hurinus</name>
    <dbReference type="NCBI Taxonomy" id="2201324"/>
    <lineage>
        <taxon>Bacteria</taxon>
        <taxon>Pseudomonadati</taxon>
        <taxon>Bacteroidota</taxon>
        <taxon>Sphingobacteriia</taxon>
        <taxon>Sphingobacteriales</taxon>
        <taxon>Sphingobacteriaceae</taxon>
        <taxon>Mucilaginibacter</taxon>
    </lineage>
</organism>
<proteinExistence type="predicted"/>
<sequence>MEVKIKVLLRSELTYLEACARLAVNFNESDASATAVIPAQLVEEMAQRCKEFKELMLREVFSPAKDQAIRRYVQFHQAGLVVLSDELFAGLRHITGPAVPGKSELLLSMLELVEEVLSYLEKQFYAYFDPRHPLSSYHCDAVSRELRTAIEELAPLLSESGIGSSLKDVFLHSMDDALTRVRIHGADRGQVDHLYGLNYQIRQYLLLPTVDDRSFQDLLYRHNFNSTQFESRLRAQFQSELAAGRQPDLLPIDRETGLVAGRRPLDILLKEWYAMQNGTALAKGKARTLKMLRLPLHLSVPQLALFARLCYLEGCFQITNISTIMRFFTEHFETKKQLDISLKSFGKAFYAADQSSAAAVRDYLQRMIGLIDKNYFPKT</sequence>
<evidence type="ECO:0000313" key="1">
    <source>
        <dbReference type="EMBL" id="RCH56826.1"/>
    </source>
</evidence>
<evidence type="ECO:0000313" key="2">
    <source>
        <dbReference type="Proteomes" id="UP000253209"/>
    </source>
</evidence>
<accession>A0A367GVG7</accession>
<dbReference type="EMBL" id="QGDC01000001">
    <property type="protein sequence ID" value="RCH56826.1"/>
    <property type="molecule type" value="Genomic_DNA"/>
</dbReference>
<protein>
    <submittedName>
        <fullName evidence="1">Uncharacterized protein</fullName>
    </submittedName>
</protein>
<keyword evidence="2" id="KW-1185">Reference proteome</keyword>